<gene>
    <name evidence="2" type="ORF">KP509_07G010400</name>
</gene>
<dbReference type="AlphaFoldDB" id="A0A8T2UE32"/>
<comment type="caution">
    <text evidence="2">The sequence shown here is derived from an EMBL/GenBank/DDBJ whole genome shotgun (WGS) entry which is preliminary data.</text>
</comment>
<name>A0A8T2UE32_CERRI</name>
<comment type="similarity">
    <text evidence="1">Belongs to the IST1 family.</text>
</comment>
<keyword evidence="3" id="KW-1185">Reference proteome</keyword>
<dbReference type="GO" id="GO:0015031">
    <property type="term" value="P:protein transport"/>
    <property type="evidence" value="ECO:0007669"/>
    <property type="project" value="InterPro"/>
</dbReference>
<dbReference type="PANTHER" id="PTHR12161">
    <property type="entry name" value="IST1 FAMILY MEMBER"/>
    <property type="match status" value="1"/>
</dbReference>
<dbReference type="InterPro" id="IPR005061">
    <property type="entry name" value="Ist1"/>
</dbReference>
<dbReference type="OMA" id="HERCALV"/>
<evidence type="ECO:0000313" key="2">
    <source>
        <dbReference type="EMBL" id="KAH7432146.1"/>
    </source>
</evidence>
<accession>A0A8T2UE32</accession>
<evidence type="ECO:0000313" key="3">
    <source>
        <dbReference type="Proteomes" id="UP000825935"/>
    </source>
</evidence>
<dbReference type="Pfam" id="PF03398">
    <property type="entry name" value="Ist1"/>
    <property type="match status" value="1"/>
</dbReference>
<evidence type="ECO:0000256" key="1">
    <source>
        <dbReference type="ARBA" id="ARBA00005536"/>
    </source>
</evidence>
<dbReference type="EMBL" id="CM035412">
    <property type="protein sequence ID" value="KAH7432146.1"/>
    <property type="molecule type" value="Genomic_DNA"/>
</dbReference>
<dbReference type="Gene3D" id="1.20.1260.60">
    <property type="entry name" value="Vacuolar protein sorting-associated protein Ist1"/>
    <property type="match status" value="1"/>
</dbReference>
<dbReference type="InterPro" id="IPR042277">
    <property type="entry name" value="IST1-like"/>
</dbReference>
<organism evidence="2 3">
    <name type="scientific">Ceratopteris richardii</name>
    <name type="common">Triangle waterfern</name>
    <dbReference type="NCBI Taxonomy" id="49495"/>
    <lineage>
        <taxon>Eukaryota</taxon>
        <taxon>Viridiplantae</taxon>
        <taxon>Streptophyta</taxon>
        <taxon>Embryophyta</taxon>
        <taxon>Tracheophyta</taxon>
        <taxon>Polypodiopsida</taxon>
        <taxon>Polypodiidae</taxon>
        <taxon>Polypodiales</taxon>
        <taxon>Pteridineae</taxon>
        <taxon>Pteridaceae</taxon>
        <taxon>Parkerioideae</taxon>
        <taxon>Ceratopteris</taxon>
    </lineage>
</organism>
<reference evidence="2" key="1">
    <citation type="submission" date="2021-08" db="EMBL/GenBank/DDBJ databases">
        <title>WGS assembly of Ceratopteris richardii.</title>
        <authorList>
            <person name="Marchant D.B."/>
            <person name="Chen G."/>
            <person name="Jenkins J."/>
            <person name="Shu S."/>
            <person name="Leebens-Mack J."/>
            <person name="Grimwood J."/>
            <person name="Schmutz J."/>
            <person name="Soltis P."/>
            <person name="Soltis D."/>
            <person name="Chen Z.-H."/>
        </authorList>
    </citation>
    <scope>NUCLEOTIDE SEQUENCE</scope>
    <source>
        <strain evidence="2">Whitten #5841</strain>
        <tissue evidence="2">Leaf</tissue>
    </source>
</reference>
<sequence>MWTDRLLCRSRPSTTSKWNNLLGMAIARCVSQRKLTERVWAQHRAEAAQFLERGDEFRADEKVIACLKERAALGAYTEIQEYCEEVIDNLQLIEQVKSKECPQELKEAVCSLIYTALKCSEFVELEKVKKMFEKKFGSDFVNSVSTNLSGIGSQLLELLSNPVPPRPARVKYMVEIAKDFNLNWTPATESTSTV</sequence>
<dbReference type="PANTHER" id="PTHR12161:SF5">
    <property type="entry name" value="IST1 HOMOLOG"/>
    <property type="match status" value="1"/>
</dbReference>
<evidence type="ECO:0008006" key="4">
    <source>
        <dbReference type="Google" id="ProtNLM"/>
    </source>
</evidence>
<protein>
    <recommendedName>
        <fullName evidence="4">Vacuolar protein sorting-associated protein Ist1</fullName>
    </recommendedName>
</protein>
<dbReference type="OrthoDB" id="29853at2759"/>
<proteinExistence type="inferred from homology"/>
<dbReference type="Proteomes" id="UP000825935">
    <property type="component" value="Chromosome 7"/>
</dbReference>